<feature type="domain" description="Transketolase-like pyrimidine-binding" evidence="4">
    <location>
        <begin position="3"/>
        <end position="169"/>
    </location>
</feature>
<dbReference type="AlphaFoldDB" id="A0A140DVR4"/>
<dbReference type="STRING" id="1702221.AALO17_16070"/>
<sequence>MRQATREAFGQTLAELAVQDPDIIVLDADLAPATKTGETQKTAPGQFVQVGIAEGNMAGIAAGMAVSGLKPFASSFAMFLAGRAYEQIRNSIAYPHLNVKLCATHAGITVGEDGGSHQCLEDIGLMRMLPGMMVLQPADGLETAAMVKWLAAYEGPAYLRLSRAAVDPVYEQEPVFDPAAIPQLRSGETVALIASGVMVRECLAAADRLTGMGIEAAVYDLPVIKPLNTDLLNEIITQYAVVFVAEEHLKAGGIGSAIREAVREPQKIRSIAIEDRFGQSGSVEALMQEYGLDAKAIVQRVLDDCARRLYPGDAKVAIVRQMAPAC</sequence>
<dbReference type="Gene3D" id="3.40.50.970">
    <property type="match status" value="1"/>
</dbReference>
<dbReference type="PANTHER" id="PTHR43825">
    <property type="entry name" value="PYRUVATE DEHYDROGENASE E1 COMPONENT"/>
    <property type="match status" value="1"/>
</dbReference>
<dbReference type="OrthoDB" id="8732661at2"/>
<dbReference type="CDD" id="cd07033">
    <property type="entry name" value="TPP_PYR_DXS_TK_like"/>
    <property type="match status" value="1"/>
</dbReference>
<name>A0A140DVR4_9FIRM</name>
<dbReference type="Proteomes" id="UP000069771">
    <property type="component" value="Chromosome"/>
</dbReference>
<evidence type="ECO:0000256" key="2">
    <source>
        <dbReference type="ARBA" id="ARBA00007131"/>
    </source>
</evidence>
<comment type="similarity">
    <text evidence="2">Belongs to the transketolase family.</text>
</comment>
<evidence type="ECO:0000313" key="5">
    <source>
        <dbReference type="EMBL" id="AMK54741.1"/>
    </source>
</evidence>
<dbReference type="SUPFAM" id="SSF52518">
    <property type="entry name" value="Thiamin diphosphate-binding fold (THDP-binding)"/>
    <property type="match status" value="1"/>
</dbReference>
<dbReference type="KEGG" id="fro:AALO17_16070"/>
<dbReference type="FunFam" id="3.40.50.970:FF:000129">
    <property type="entry name" value="Transketolase"/>
    <property type="match status" value="1"/>
</dbReference>
<dbReference type="Pfam" id="PF02780">
    <property type="entry name" value="Transketolase_C"/>
    <property type="match status" value="1"/>
</dbReference>
<dbReference type="InterPro" id="IPR005475">
    <property type="entry name" value="Transketolase-like_Pyr-bd"/>
</dbReference>
<gene>
    <name evidence="5" type="ORF">AALO17_16070</name>
</gene>
<dbReference type="RefSeq" id="WP_082743307.1">
    <property type="nucleotide sequence ID" value="NZ_CAMTBT010000055.1"/>
</dbReference>
<dbReference type="InterPro" id="IPR033248">
    <property type="entry name" value="Transketolase_C"/>
</dbReference>
<reference evidence="5 6" key="1">
    <citation type="journal article" date="2016" name="Gut Pathog.">
        <title>Whole genome sequencing of "Faecalibaculum rodentium" ALO17, isolated from C57BL/6J laboratory mouse feces.</title>
        <authorList>
            <person name="Lim S."/>
            <person name="Chang D.H."/>
            <person name="Ahn S."/>
            <person name="Kim B.C."/>
        </authorList>
    </citation>
    <scope>NUCLEOTIDE SEQUENCE [LARGE SCALE GENOMIC DNA]</scope>
    <source>
        <strain evidence="5 6">Alo17</strain>
    </source>
</reference>
<keyword evidence="6" id="KW-1185">Reference proteome</keyword>
<comment type="cofactor">
    <cofactor evidence="1">
        <name>thiamine diphosphate</name>
        <dbReference type="ChEBI" id="CHEBI:58937"/>
    </cofactor>
</comment>
<dbReference type="SMART" id="SM00861">
    <property type="entry name" value="Transket_pyr"/>
    <property type="match status" value="1"/>
</dbReference>
<dbReference type="InterPro" id="IPR029061">
    <property type="entry name" value="THDP-binding"/>
</dbReference>
<evidence type="ECO:0000313" key="6">
    <source>
        <dbReference type="Proteomes" id="UP000069771"/>
    </source>
</evidence>
<evidence type="ECO:0000256" key="1">
    <source>
        <dbReference type="ARBA" id="ARBA00001964"/>
    </source>
</evidence>
<dbReference type="Pfam" id="PF02779">
    <property type="entry name" value="Transket_pyr"/>
    <property type="match status" value="1"/>
</dbReference>
<dbReference type="PATRIC" id="fig|1702221.3.peg.1564"/>
<dbReference type="PANTHER" id="PTHR43825:SF1">
    <property type="entry name" value="TRANSKETOLASE-LIKE PYRIMIDINE-BINDING DOMAIN-CONTAINING PROTEIN"/>
    <property type="match status" value="1"/>
</dbReference>
<dbReference type="Gene3D" id="3.40.50.920">
    <property type="match status" value="1"/>
</dbReference>
<evidence type="ECO:0000259" key="4">
    <source>
        <dbReference type="SMART" id="SM00861"/>
    </source>
</evidence>
<dbReference type="InterPro" id="IPR009014">
    <property type="entry name" value="Transketo_C/PFOR_II"/>
</dbReference>
<proteinExistence type="inferred from homology"/>
<dbReference type="SUPFAM" id="SSF52922">
    <property type="entry name" value="TK C-terminal domain-like"/>
    <property type="match status" value="1"/>
</dbReference>
<protein>
    <recommendedName>
        <fullName evidence="4">Transketolase-like pyrimidine-binding domain-containing protein</fullName>
    </recommendedName>
</protein>
<accession>A0A140DVR4</accession>
<dbReference type="GeneID" id="78478284"/>
<dbReference type="EMBL" id="CP011391">
    <property type="protein sequence ID" value="AMK54741.1"/>
    <property type="molecule type" value="Genomic_DNA"/>
</dbReference>
<evidence type="ECO:0000256" key="3">
    <source>
        <dbReference type="ARBA" id="ARBA00023052"/>
    </source>
</evidence>
<dbReference type="InterPro" id="IPR051157">
    <property type="entry name" value="PDH/Transketolase"/>
</dbReference>
<organism evidence="5 6">
    <name type="scientific">Faecalibaculum rodentium</name>
    <dbReference type="NCBI Taxonomy" id="1702221"/>
    <lineage>
        <taxon>Bacteria</taxon>
        <taxon>Bacillati</taxon>
        <taxon>Bacillota</taxon>
        <taxon>Erysipelotrichia</taxon>
        <taxon>Erysipelotrichales</taxon>
        <taxon>Erysipelotrichaceae</taxon>
        <taxon>Faecalibaculum</taxon>
    </lineage>
</organism>
<keyword evidence="3" id="KW-0786">Thiamine pyrophosphate</keyword>